<organism evidence="2 3">
    <name type="scientific">Candidatus Weimeria bifida</name>
    <dbReference type="NCBI Taxonomy" id="2599074"/>
    <lineage>
        <taxon>Bacteria</taxon>
        <taxon>Bacillati</taxon>
        <taxon>Bacillota</taxon>
        <taxon>Clostridia</taxon>
        <taxon>Lachnospirales</taxon>
        <taxon>Lachnospiraceae</taxon>
        <taxon>Candidatus Weimeria</taxon>
    </lineage>
</organism>
<dbReference type="AlphaFoldDB" id="A0A6N7J0F2"/>
<evidence type="ECO:0000313" key="2">
    <source>
        <dbReference type="EMBL" id="MQN02086.1"/>
    </source>
</evidence>
<evidence type="ECO:0000256" key="1">
    <source>
        <dbReference type="SAM" id="Phobius"/>
    </source>
</evidence>
<reference evidence="2" key="1">
    <citation type="journal article" date="2020" name="Appl. Environ. Microbiol.">
        <title>Medium-Chain Fatty Acid Synthesis by 'Candidatus Weimeria bifida' gen. nov., sp. nov., and 'Candidatus Pseudoramibacter fermentans' sp. nov.</title>
        <authorList>
            <person name="Scarborough M.J."/>
            <person name="Myers K.S."/>
            <person name="Donohue T.J."/>
            <person name="Noguera D.R."/>
        </authorList>
    </citation>
    <scope>NUCLEOTIDE SEQUENCE</scope>
    <source>
        <strain evidence="2">LCO1.1</strain>
    </source>
</reference>
<dbReference type="Proteomes" id="UP000460257">
    <property type="component" value="Unassembled WGS sequence"/>
</dbReference>
<keyword evidence="1" id="KW-1133">Transmembrane helix</keyword>
<keyword evidence="1" id="KW-0472">Membrane</keyword>
<keyword evidence="1" id="KW-0812">Transmembrane</keyword>
<protein>
    <submittedName>
        <fullName evidence="2">Uncharacterized protein</fullName>
    </submittedName>
</protein>
<feature type="transmembrane region" description="Helical" evidence="1">
    <location>
        <begin position="51"/>
        <end position="69"/>
    </location>
</feature>
<keyword evidence="3" id="KW-1185">Reference proteome</keyword>
<accession>A0A6N7J0F2</accession>
<sequence length="137" mass="16195">MSFDDFSNRDVNDSIDEMFDYNHDGELNSSEQANVNAYRERIGSRISLRRGPYGILVFFLAVYSFMLMIESISNYDAGADQRERAKDMKAQREEFENAQTVNYFYDDGTESDEDNSNDDKYNITSEDDWYYYFDDEE</sequence>
<proteinExistence type="predicted"/>
<comment type="caution">
    <text evidence="2">The sequence shown here is derived from an EMBL/GenBank/DDBJ whole genome shotgun (WGS) entry which is preliminary data.</text>
</comment>
<evidence type="ECO:0000313" key="3">
    <source>
        <dbReference type="Proteomes" id="UP000460257"/>
    </source>
</evidence>
<name>A0A6N7J0F2_9FIRM</name>
<dbReference type="EMBL" id="VOGC01000007">
    <property type="protein sequence ID" value="MQN02086.1"/>
    <property type="molecule type" value="Genomic_DNA"/>
</dbReference>
<gene>
    <name evidence="2" type="ORF">FRC54_09340</name>
</gene>